<dbReference type="OrthoDB" id="18412at2759"/>
<gene>
    <name evidence="2" type="ORF">JKP88DRAFT_266293</name>
</gene>
<dbReference type="EMBL" id="JAFCMP010000009">
    <property type="protein sequence ID" value="KAG5192231.1"/>
    <property type="molecule type" value="Genomic_DNA"/>
</dbReference>
<name>A0A835ZEE4_9STRA</name>
<dbReference type="PANTHER" id="PTHR15555">
    <property type="entry name" value="ZINC FINGER HIT DOMAIN CONTAINING PROTEIN 2 PROTEIN FON -RELATED"/>
    <property type="match status" value="1"/>
</dbReference>
<sequence length="350" mass="37037">MEAERAGVDPVSARQAQQEVKAMLQRVRGGQGDSAGGPATAEAVAADGQYGDSSSLSDERLLQLMQQAHITEQGVAATADSTGSGELSLEHLSKEERAAFMRAVQSGVLTRYVQVWEPWWESPAKLLVQELPPTTSAAQPQQPAEGTYAVVDTDTTCSRHAAAQLLQAAHISLASDGLRLTSPAASPLLPHLVLDVLCSYAALMRLYNGCWCCDPLQAAADMLQLSAVLSKDARHASVALAMESCHLRQQALTGIAKGNATQLSIRALKDALSLLSTQVVTQTALLDLMALFAAALQEPGAKKKKTLALVAKRLEYFAAWARTGTGYKAIEAERLGIAKELAHAEALGGT</sequence>
<accession>A0A835ZEE4</accession>
<dbReference type="PANTHER" id="PTHR15555:SF0">
    <property type="entry name" value="ZINC FINGER HIT DOMAIN-CONTAINING PROTEIN 2"/>
    <property type="match status" value="1"/>
</dbReference>
<dbReference type="InterPro" id="IPR039646">
    <property type="entry name" value="ZNHIT2"/>
</dbReference>
<evidence type="ECO:0008006" key="4">
    <source>
        <dbReference type="Google" id="ProtNLM"/>
    </source>
</evidence>
<evidence type="ECO:0000313" key="2">
    <source>
        <dbReference type="EMBL" id="KAG5192231.1"/>
    </source>
</evidence>
<comment type="caution">
    <text evidence="2">The sequence shown here is derived from an EMBL/GenBank/DDBJ whole genome shotgun (WGS) entry which is preliminary data.</text>
</comment>
<feature type="region of interest" description="Disordered" evidence="1">
    <location>
        <begin position="1"/>
        <end position="40"/>
    </location>
</feature>
<dbReference type="Proteomes" id="UP000664859">
    <property type="component" value="Unassembled WGS sequence"/>
</dbReference>
<dbReference type="AlphaFoldDB" id="A0A835ZEE4"/>
<reference evidence="2" key="1">
    <citation type="submission" date="2021-02" db="EMBL/GenBank/DDBJ databases">
        <title>First Annotated Genome of the Yellow-green Alga Tribonema minus.</title>
        <authorList>
            <person name="Mahan K.M."/>
        </authorList>
    </citation>
    <scope>NUCLEOTIDE SEQUENCE</scope>
    <source>
        <strain evidence="2">UTEX B ZZ1240</strain>
    </source>
</reference>
<organism evidence="2 3">
    <name type="scientific">Tribonema minus</name>
    <dbReference type="NCBI Taxonomy" id="303371"/>
    <lineage>
        <taxon>Eukaryota</taxon>
        <taxon>Sar</taxon>
        <taxon>Stramenopiles</taxon>
        <taxon>Ochrophyta</taxon>
        <taxon>PX clade</taxon>
        <taxon>Xanthophyceae</taxon>
        <taxon>Tribonematales</taxon>
        <taxon>Tribonemataceae</taxon>
        <taxon>Tribonema</taxon>
    </lineage>
</organism>
<evidence type="ECO:0000313" key="3">
    <source>
        <dbReference type="Proteomes" id="UP000664859"/>
    </source>
</evidence>
<keyword evidence="3" id="KW-1185">Reference proteome</keyword>
<evidence type="ECO:0000256" key="1">
    <source>
        <dbReference type="SAM" id="MobiDB-lite"/>
    </source>
</evidence>
<proteinExistence type="predicted"/>
<protein>
    <recommendedName>
        <fullName evidence="4">Zinc finger HIT domain-containing protein 2</fullName>
    </recommendedName>
</protein>